<dbReference type="OrthoDB" id="31128at2"/>
<dbReference type="AlphaFoldDB" id="E4U641"/>
<keyword evidence="1" id="KW-0732">Signal</keyword>
<dbReference type="KEGG" id="opr:Ocepr_0455"/>
<dbReference type="HOGENOM" id="CLU_640663_0_0_0"/>
<reference evidence="3" key="1">
    <citation type="submission" date="2010-11" db="EMBL/GenBank/DDBJ databases">
        <title>The complete sequence of chromosome of Oceanithermus profundus DSM 14977.</title>
        <authorList>
            <consortium name="US DOE Joint Genome Institute (JGI-PGF)"/>
            <person name="Lucas S."/>
            <person name="Copeland A."/>
            <person name="Lapidus A."/>
            <person name="Bruce D."/>
            <person name="Goodwin L."/>
            <person name="Pitluck S."/>
            <person name="Kyrpides N."/>
            <person name="Mavromatis K."/>
            <person name="Pagani I."/>
            <person name="Ivanova N."/>
            <person name="Zhang X."/>
            <person name="Brettin T."/>
            <person name="Detter J.C."/>
            <person name="Tapia R."/>
            <person name="Han C."/>
            <person name="Land M."/>
            <person name="Hauser L."/>
            <person name="Markowitz V."/>
            <person name="Cheng J.-F."/>
            <person name="Hugenholtz P."/>
            <person name="Woyke T."/>
            <person name="Wu D."/>
            <person name="Tindall B."/>
            <person name="Faehnrich R."/>
            <person name="Brambilla E."/>
            <person name="Klenk H.-P."/>
            <person name="Eisen J.A."/>
        </authorList>
    </citation>
    <scope>NUCLEOTIDE SEQUENCE [LARGE SCALE GENOMIC DNA]</scope>
    <source>
        <strain evidence="3">DSM 14977 / NBRC 100410 / VKM B-2274 / 506</strain>
    </source>
</reference>
<feature type="signal peptide" evidence="1">
    <location>
        <begin position="1"/>
        <end position="25"/>
    </location>
</feature>
<dbReference type="RefSeq" id="WP_013457084.1">
    <property type="nucleotide sequence ID" value="NC_014761.1"/>
</dbReference>
<feature type="chain" id="PRO_5003190118" evidence="1">
    <location>
        <begin position="26"/>
        <end position="428"/>
    </location>
</feature>
<gene>
    <name evidence="2" type="ordered locus">Ocepr_0455</name>
</gene>
<name>E4U641_OCEP5</name>
<keyword evidence="3" id="KW-1185">Reference proteome</keyword>
<protein>
    <submittedName>
        <fullName evidence="2">Uncharacterized protein</fullName>
    </submittedName>
</protein>
<evidence type="ECO:0000256" key="1">
    <source>
        <dbReference type="SAM" id="SignalP"/>
    </source>
</evidence>
<dbReference type="STRING" id="670487.Ocepr_0455"/>
<dbReference type="Proteomes" id="UP000008722">
    <property type="component" value="Chromosome"/>
</dbReference>
<organism evidence="2 3">
    <name type="scientific">Oceanithermus profundus (strain DSM 14977 / NBRC 100410 / VKM B-2274 / 506)</name>
    <dbReference type="NCBI Taxonomy" id="670487"/>
    <lineage>
        <taxon>Bacteria</taxon>
        <taxon>Thermotogati</taxon>
        <taxon>Deinococcota</taxon>
        <taxon>Deinococci</taxon>
        <taxon>Thermales</taxon>
        <taxon>Thermaceae</taxon>
        <taxon>Oceanithermus</taxon>
    </lineage>
</organism>
<dbReference type="PROSITE" id="PS51257">
    <property type="entry name" value="PROKAR_LIPOPROTEIN"/>
    <property type="match status" value="1"/>
</dbReference>
<reference evidence="2 3" key="2">
    <citation type="journal article" date="2011" name="Stand. Genomic Sci.">
        <title>Complete genome sequence of Oceanithermus profundus type strain (506).</title>
        <authorList>
            <person name="Pati A."/>
            <person name="Zhang X."/>
            <person name="Lapidus A."/>
            <person name="Nolan M."/>
            <person name="Lucas S."/>
            <person name="Del Rio T.G."/>
            <person name="Tice H."/>
            <person name="Cheng J.F."/>
            <person name="Tapia R."/>
            <person name="Han C."/>
            <person name="Goodwin L."/>
            <person name="Pitluck S."/>
            <person name="Liolios K."/>
            <person name="Pagani I."/>
            <person name="Ivanova N."/>
            <person name="Mavromatis K."/>
            <person name="Chen A."/>
            <person name="Palaniappan K."/>
            <person name="Hauser L."/>
            <person name="Jeffries C.D."/>
            <person name="Brambilla E.M."/>
            <person name="Rohl A."/>
            <person name="Mwirichia R."/>
            <person name="Rohde M."/>
            <person name="Tindall B.J."/>
            <person name="Sikorski J."/>
            <person name="Wirth R."/>
            <person name="Goker M."/>
            <person name="Woyke T."/>
            <person name="Detter J.C."/>
            <person name="Bristow J."/>
            <person name="Eisen J.A."/>
            <person name="Markowitz V."/>
            <person name="Hugenholtz P."/>
            <person name="Kyrpides N.C."/>
            <person name="Klenk H.P."/>
            <person name="Land M."/>
        </authorList>
    </citation>
    <scope>NUCLEOTIDE SEQUENCE [LARGE SCALE GENOMIC DNA]</scope>
    <source>
        <strain evidence="3">DSM 14977 / NBRC 100410 / VKM B-2274 / 506</strain>
    </source>
</reference>
<evidence type="ECO:0000313" key="3">
    <source>
        <dbReference type="Proteomes" id="UP000008722"/>
    </source>
</evidence>
<dbReference type="eggNOG" id="ENOG5030PTW">
    <property type="taxonomic scope" value="Bacteria"/>
</dbReference>
<sequence precursor="true">MKRLLAVPAVLVIAALFGLTGCNQQQGTVVTVKLLNQWGTPATATVIYQVGNGEWKLAARQDYGVYSFVVPPGETRYGVSANCIPSVLGLDTIGFFGTYQLTTNDATEVVFPCLNLSDQQMTEMTVTWDATALSGDRIRAFDALSRRSTSISPFTFSTLVGNQQPFLFLAYSTTSNFADLKGVVFERLDVTGANPSHSVTFGAGDAAVLGAVSGPATPAGFNDCNLDVYFQTSDGLLADDLGEASGNPCSGAYAKIPGTASGDVYVMTASYDHASDNRALVTMSFPEATGLGDVTLPALPSPWPAGYSVTAAALPTFTLDHPDGDAIGYMILYGGNGYFWTVYVSADWLAGATDYTLPDLSSAPDFGGVVPLSGEDMGWQVAALFSDHPMGDWLASQRWIGMGGPIMAPLIPGATLQAASDTGTFTVP</sequence>
<accession>E4U641</accession>
<evidence type="ECO:0000313" key="2">
    <source>
        <dbReference type="EMBL" id="ADR35914.1"/>
    </source>
</evidence>
<dbReference type="EMBL" id="CP002361">
    <property type="protein sequence ID" value="ADR35914.1"/>
    <property type="molecule type" value="Genomic_DNA"/>
</dbReference>
<proteinExistence type="predicted"/>